<feature type="compositionally biased region" description="Basic and acidic residues" evidence="1">
    <location>
        <begin position="75"/>
        <end position="91"/>
    </location>
</feature>
<dbReference type="Proteomes" id="UP000076722">
    <property type="component" value="Unassembled WGS sequence"/>
</dbReference>
<organism evidence="2 3">
    <name type="scientific">Sistotremastrum niveocremeum HHB9708</name>
    <dbReference type="NCBI Taxonomy" id="1314777"/>
    <lineage>
        <taxon>Eukaryota</taxon>
        <taxon>Fungi</taxon>
        <taxon>Dikarya</taxon>
        <taxon>Basidiomycota</taxon>
        <taxon>Agaricomycotina</taxon>
        <taxon>Agaricomycetes</taxon>
        <taxon>Sistotremastrales</taxon>
        <taxon>Sistotremastraceae</taxon>
        <taxon>Sertulicium</taxon>
        <taxon>Sertulicium niveocremeum</taxon>
    </lineage>
</organism>
<protein>
    <submittedName>
        <fullName evidence="2">Uncharacterized protein</fullName>
    </submittedName>
</protein>
<evidence type="ECO:0000256" key="1">
    <source>
        <dbReference type="SAM" id="MobiDB-lite"/>
    </source>
</evidence>
<name>A0A164UXS2_9AGAM</name>
<gene>
    <name evidence="2" type="ORF">SISNIDRAFT_465814</name>
</gene>
<feature type="region of interest" description="Disordered" evidence="1">
    <location>
        <begin position="1"/>
        <end position="140"/>
    </location>
</feature>
<feature type="compositionally biased region" description="Basic residues" evidence="1">
    <location>
        <begin position="20"/>
        <end position="36"/>
    </location>
</feature>
<evidence type="ECO:0000313" key="3">
    <source>
        <dbReference type="Proteomes" id="UP000076722"/>
    </source>
</evidence>
<proteinExistence type="predicted"/>
<feature type="compositionally biased region" description="Basic residues" evidence="1">
    <location>
        <begin position="92"/>
        <end position="102"/>
    </location>
</feature>
<sequence length="437" mass="49736">MTARDLVTSKGHTQPTHAKTTPKTHQHKAKKNRTKKQATIIPHATLSAPRTEKRNKENRDPNRKPHTPGNGSLDGQKKEREREMEEKEKEKKREKRKEKKQNKQSQKKEKEDPRDPPKYPPIPDSMRLSRPLPIPSLPLPSTAESLVESAAIPAPSPWRLQNPSEPPSRNTVVLLSRERTRPKIVEIEEPVEAPIPTELSNVNLRVAPDRKGKAKRYANYDVDVAAEDRIGVNNFFGAEFPRPSYPGSEVTKIFFVCTFHASFLDAVECLVLLRILSPRIGNIGSKLRLREQPQGHVENSAPIKLRNIRLLFPSSRYLILGAGRDQHEQLGPWVYPSVPSGDRFGGKWILLATVEECCYYCSPDEIEGIVESAYIPIEEGWAGCWQDYRSHEEETNQISQESAVVIQRDGQMVLSCLEREKFNIDNLKQTKKASYRL</sequence>
<accession>A0A164UXS2</accession>
<dbReference type="AlphaFoldDB" id="A0A164UXS2"/>
<dbReference type="EMBL" id="KV419406">
    <property type="protein sequence ID" value="KZS93629.1"/>
    <property type="molecule type" value="Genomic_DNA"/>
</dbReference>
<reference evidence="2 3" key="1">
    <citation type="journal article" date="2016" name="Mol. Biol. Evol.">
        <title>Comparative Genomics of Early-Diverging Mushroom-Forming Fungi Provides Insights into the Origins of Lignocellulose Decay Capabilities.</title>
        <authorList>
            <person name="Nagy L.G."/>
            <person name="Riley R."/>
            <person name="Tritt A."/>
            <person name="Adam C."/>
            <person name="Daum C."/>
            <person name="Floudas D."/>
            <person name="Sun H."/>
            <person name="Yadav J.S."/>
            <person name="Pangilinan J."/>
            <person name="Larsson K.H."/>
            <person name="Matsuura K."/>
            <person name="Barry K."/>
            <person name="Labutti K."/>
            <person name="Kuo R."/>
            <person name="Ohm R.A."/>
            <person name="Bhattacharya S.S."/>
            <person name="Shirouzu T."/>
            <person name="Yoshinaga Y."/>
            <person name="Martin F.M."/>
            <person name="Grigoriev I.V."/>
            <person name="Hibbett D.S."/>
        </authorList>
    </citation>
    <scope>NUCLEOTIDE SEQUENCE [LARGE SCALE GENOMIC DNA]</scope>
    <source>
        <strain evidence="2 3">HHB9708</strain>
    </source>
</reference>
<feature type="compositionally biased region" description="Basic and acidic residues" evidence="1">
    <location>
        <begin position="50"/>
        <end position="63"/>
    </location>
</feature>
<keyword evidence="3" id="KW-1185">Reference proteome</keyword>
<feature type="compositionally biased region" description="Basic and acidic residues" evidence="1">
    <location>
        <begin position="106"/>
        <end position="117"/>
    </location>
</feature>
<feature type="compositionally biased region" description="Polar residues" evidence="1">
    <location>
        <begin position="10"/>
        <end position="19"/>
    </location>
</feature>
<evidence type="ECO:0000313" key="2">
    <source>
        <dbReference type="EMBL" id="KZS93629.1"/>
    </source>
</evidence>